<dbReference type="InterPro" id="IPR011598">
    <property type="entry name" value="bHLH_dom"/>
</dbReference>
<dbReference type="InterPro" id="IPR036638">
    <property type="entry name" value="HLH_DNA-bd_sf"/>
</dbReference>
<evidence type="ECO:0000313" key="2">
    <source>
        <dbReference type="EMBL" id="CAK8697881.1"/>
    </source>
</evidence>
<evidence type="ECO:0000313" key="3">
    <source>
        <dbReference type="Proteomes" id="UP001642483"/>
    </source>
</evidence>
<keyword evidence="3" id="KW-1185">Reference proteome</keyword>
<dbReference type="EMBL" id="CAWYQH010000174">
    <property type="protein sequence ID" value="CAK8697881.1"/>
    <property type="molecule type" value="Genomic_DNA"/>
</dbReference>
<gene>
    <name evidence="2" type="ORF">CVLEPA_LOCUS31369</name>
</gene>
<protein>
    <recommendedName>
        <fullName evidence="1">BHLH domain-containing protein</fullName>
    </recommendedName>
</protein>
<comment type="caution">
    <text evidence="2">The sequence shown here is derived from an EMBL/GenBank/DDBJ whole genome shotgun (WGS) entry which is preliminary data.</text>
</comment>
<sequence>MVKATAVKTNSSGTLRKVAKSSMAIRRDEDSDVKELLSKLRSIVPTESDEVSALDIVQNAIYYIQDLNDLLAQAREEVSSNVEFSDDEKENKDSFNAVETPLFTVPDVFASGNKAHFSSAAGLHPTPVC</sequence>
<accession>A0ABP0H1J0</accession>
<name>A0ABP0H1J0_CLALP</name>
<reference evidence="2 3" key="1">
    <citation type="submission" date="2024-02" db="EMBL/GenBank/DDBJ databases">
        <authorList>
            <person name="Daric V."/>
            <person name="Darras S."/>
        </authorList>
    </citation>
    <scope>NUCLEOTIDE SEQUENCE [LARGE SCALE GENOMIC DNA]</scope>
</reference>
<feature type="domain" description="BHLH" evidence="1">
    <location>
        <begin position="17"/>
        <end position="67"/>
    </location>
</feature>
<organism evidence="2 3">
    <name type="scientific">Clavelina lepadiformis</name>
    <name type="common">Light-bulb sea squirt</name>
    <name type="synonym">Ascidia lepadiformis</name>
    <dbReference type="NCBI Taxonomy" id="159417"/>
    <lineage>
        <taxon>Eukaryota</taxon>
        <taxon>Metazoa</taxon>
        <taxon>Chordata</taxon>
        <taxon>Tunicata</taxon>
        <taxon>Ascidiacea</taxon>
        <taxon>Aplousobranchia</taxon>
        <taxon>Clavelinidae</taxon>
        <taxon>Clavelina</taxon>
    </lineage>
</organism>
<dbReference type="Proteomes" id="UP001642483">
    <property type="component" value="Unassembled WGS sequence"/>
</dbReference>
<dbReference type="PROSITE" id="PS50888">
    <property type="entry name" value="BHLH"/>
    <property type="match status" value="1"/>
</dbReference>
<dbReference type="Pfam" id="PF00010">
    <property type="entry name" value="HLH"/>
    <property type="match status" value="1"/>
</dbReference>
<evidence type="ECO:0000259" key="1">
    <source>
        <dbReference type="PROSITE" id="PS50888"/>
    </source>
</evidence>
<dbReference type="Gene3D" id="4.10.280.10">
    <property type="entry name" value="Helix-loop-helix DNA-binding domain"/>
    <property type="match status" value="1"/>
</dbReference>
<dbReference type="SUPFAM" id="SSF47459">
    <property type="entry name" value="HLH, helix-loop-helix DNA-binding domain"/>
    <property type="match status" value="1"/>
</dbReference>
<proteinExistence type="predicted"/>